<name>A0A077PNJ8_XENBV</name>
<comment type="caution">
    <text evidence="1">The sequence shown here is derived from an EMBL/GenBank/DDBJ whole genome shotgun (WGS) entry which is preliminary data.</text>
</comment>
<evidence type="ECO:0000313" key="2">
    <source>
        <dbReference type="Proteomes" id="UP000028500"/>
    </source>
</evidence>
<dbReference type="EMBL" id="CBSY010000231">
    <property type="protein sequence ID" value="CDH21434.1"/>
    <property type="molecule type" value="Genomic_DNA"/>
</dbReference>
<dbReference type="HOGENOM" id="CLU_3142326_0_0_6"/>
<dbReference type="Proteomes" id="UP000028500">
    <property type="component" value="Unassembled WGS sequence"/>
</dbReference>
<reference evidence="1" key="1">
    <citation type="submission" date="2013-07" db="EMBL/GenBank/DDBJ databases">
        <title>Sub-species coevolution in mutualistic symbiosis.</title>
        <authorList>
            <person name="Murfin K."/>
            <person name="Klassen J."/>
            <person name="Lee M."/>
            <person name="Forst S."/>
            <person name="Stock P."/>
            <person name="Goodrich-Blair H."/>
        </authorList>
    </citation>
    <scope>NUCLEOTIDE SEQUENCE [LARGE SCALE GENOMIC DNA]</scope>
    <source>
        <strain evidence="1">Kraussei Quebec</strain>
    </source>
</reference>
<evidence type="ECO:0000313" key="1">
    <source>
        <dbReference type="EMBL" id="CDH21434.1"/>
    </source>
</evidence>
<organism evidence="1 2">
    <name type="scientific">Xenorhabdus bovienii str. kraussei Quebec</name>
    <dbReference type="NCBI Taxonomy" id="1398203"/>
    <lineage>
        <taxon>Bacteria</taxon>
        <taxon>Pseudomonadati</taxon>
        <taxon>Pseudomonadota</taxon>
        <taxon>Gammaproteobacteria</taxon>
        <taxon>Enterobacterales</taxon>
        <taxon>Morganellaceae</taxon>
        <taxon>Xenorhabdus</taxon>
    </lineage>
</organism>
<accession>A0A077PNJ8</accession>
<proteinExistence type="predicted"/>
<gene>
    <name evidence="1" type="ORF">XBKQ1_420006</name>
</gene>
<keyword evidence="2" id="KW-1185">Reference proteome</keyword>
<dbReference type="AlphaFoldDB" id="A0A077PNJ8"/>
<protein>
    <submittedName>
        <fullName evidence="1">Uncharacterized protein</fullName>
    </submittedName>
</protein>
<sequence>MMSNWKDNIGLWHTVCELYINNNLNIRKLKMPFSELESISLIFQRENIY</sequence>